<dbReference type="PANTHER" id="PTHR43757">
    <property type="entry name" value="AMINOMETHYLTRANSFERASE"/>
    <property type="match status" value="1"/>
</dbReference>
<dbReference type="Pfam" id="PF08669">
    <property type="entry name" value="GCV_T_C"/>
    <property type="match status" value="1"/>
</dbReference>
<dbReference type="GO" id="GO:0005739">
    <property type="term" value="C:mitochondrion"/>
    <property type="evidence" value="ECO:0007669"/>
    <property type="project" value="TreeGrafter"/>
</dbReference>
<feature type="domain" description="GCVT N-terminal" evidence="2">
    <location>
        <begin position="2"/>
        <end position="50"/>
    </location>
</feature>
<protein>
    <recommendedName>
        <fullName evidence="6">Glycine cleavage T-protein C-terminal barrel domain-containing protein</fullName>
    </recommendedName>
</protein>
<evidence type="ECO:0000259" key="3">
    <source>
        <dbReference type="Pfam" id="PF08669"/>
    </source>
</evidence>
<organism evidence="4 5">
    <name type="scientific">Rotaria magnacalcarata</name>
    <dbReference type="NCBI Taxonomy" id="392030"/>
    <lineage>
        <taxon>Eukaryota</taxon>
        <taxon>Metazoa</taxon>
        <taxon>Spiralia</taxon>
        <taxon>Gnathifera</taxon>
        <taxon>Rotifera</taxon>
        <taxon>Eurotatoria</taxon>
        <taxon>Bdelloidea</taxon>
        <taxon>Philodinida</taxon>
        <taxon>Philodinidae</taxon>
        <taxon>Rotaria</taxon>
    </lineage>
</organism>
<dbReference type="Pfam" id="PF01571">
    <property type="entry name" value="GCV_T"/>
    <property type="match status" value="1"/>
</dbReference>
<evidence type="ECO:0000256" key="1">
    <source>
        <dbReference type="ARBA" id="ARBA00008609"/>
    </source>
</evidence>
<dbReference type="Proteomes" id="UP000676336">
    <property type="component" value="Unassembled WGS sequence"/>
</dbReference>
<proteinExistence type="inferred from homology"/>
<gene>
    <name evidence="4" type="ORF">SMN809_LOCUS73096</name>
</gene>
<dbReference type="InterPro" id="IPR013977">
    <property type="entry name" value="GcvT_C"/>
</dbReference>
<dbReference type="SUPFAM" id="SSF103025">
    <property type="entry name" value="Folate-binding domain"/>
    <property type="match status" value="1"/>
</dbReference>
<dbReference type="SUPFAM" id="SSF101790">
    <property type="entry name" value="Aminomethyltransferase beta-barrel domain"/>
    <property type="match status" value="1"/>
</dbReference>
<comment type="similarity">
    <text evidence="1">Belongs to the GcvT family.</text>
</comment>
<dbReference type="EMBL" id="CAJOBI010327166">
    <property type="protein sequence ID" value="CAF5193445.1"/>
    <property type="molecule type" value="Genomic_DNA"/>
</dbReference>
<evidence type="ECO:0000259" key="2">
    <source>
        <dbReference type="Pfam" id="PF01571"/>
    </source>
</evidence>
<dbReference type="InterPro" id="IPR027266">
    <property type="entry name" value="TrmE/GcvT-like"/>
</dbReference>
<feature type="domain" description="Aminomethyltransferase C-terminal" evidence="3">
    <location>
        <begin position="68"/>
        <end position="115"/>
    </location>
</feature>
<dbReference type="InterPro" id="IPR029043">
    <property type="entry name" value="GcvT/YgfZ_C"/>
</dbReference>
<evidence type="ECO:0008006" key="6">
    <source>
        <dbReference type="Google" id="ProtNLM"/>
    </source>
</evidence>
<evidence type="ECO:0000313" key="4">
    <source>
        <dbReference type="EMBL" id="CAF5193445.1"/>
    </source>
</evidence>
<evidence type="ECO:0000313" key="5">
    <source>
        <dbReference type="Proteomes" id="UP000676336"/>
    </source>
</evidence>
<dbReference type="InterPro" id="IPR028896">
    <property type="entry name" value="GcvT/YgfZ/DmdA"/>
</dbReference>
<dbReference type="Gene3D" id="3.30.1360.120">
    <property type="entry name" value="Probable tRNA modification gtpase trme, domain 1"/>
    <property type="match status" value="1"/>
</dbReference>
<accession>A0A8S3I878</accession>
<sequence length="115" mass="13527">RGKDYGIINAGYFAQRTLRIERMYAFWGQDIDKKTTPFDLNREFRVSFDKEFIGKEALLKQKKEGIQKRFVQFLLDDHDKDVDPWPWSGEPIYRNGEFCGFVTSTAYGFTLGKQV</sequence>
<dbReference type="InterPro" id="IPR006222">
    <property type="entry name" value="GCVT_N"/>
</dbReference>
<comment type="caution">
    <text evidence="4">The sequence shown here is derived from an EMBL/GenBank/DDBJ whole genome shotgun (WGS) entry which is preliminary data.</text>
</comment>
<feature type="non-terminal residue" evidence="4">
    <location>
        <position position="1"/>
    </location>
</feature>
<name>A0A8S3I878_9BILA</name>
<dbReference type="PANTHER" id="PTHR43757:SF15">
    <property type="entry name" value="PYRUVATE DEHYDROGENASE PHOSPHATASE REGULATORY SUBUNIT, MITOCHONDRIAL-LIKE"/>
    <property type="match status" value="1"/>
</dbReference>
<reference evidence="4" key="1">
    <citation type="submission" date="2021-02" db="EMBL/GenBank/DDBJ databases">
        <authorList>
            <person name="Nowell W R."/>
        </authorList>
    </citation>
    <scope>NUCLEOTIDE SEQUENCE</scope>
</reference>
<dbReference type="AlphaFoldDB" id="A0A8S3I878"/>